<keyword evidence="6 8" id="KW-0949">S-adenosyl-L-methionine</keyword>
<evidence type="ECO:0000256" key="5">
    <source>
        <dbReference type="ARBA" id="ARBA00022679"/>
    </source>
</evidence>
<dbReference type="PANTHER" id="PTHR10920:SF13">
    <property type="entry name" value="PRE-RRNA 2'-O-RIBOSE RNA METHYLTRANSFERASE FTSJ3"/>
    <property type="match status" value="1"/>
</dbReference>
<keyword evidence="3" id="KW-0698">rRNA processing</keyword>
<comment type="subcellular location">
    <subcellularLocation>
        <location evidence="1">Nucleus</location>
        <location evidence="1">Nucleolus</location>
    </subcellularLocation>
</comment>
<keyword evidence="2" id="KW-0690">Ribosome biogenesis</keyword>
<reference evidence="10" key="1">
    <citation type="submission" date="2022-02" db="EMBL/GenBank/DDBJ databases">
        <authorList>
            <person name="Giguere J D."/>
        </authorList>
    </citation>
    <scope>NUCLEOTIDE SEQUENCE</scope>
    <source>
        <strain evidence="10">CCAP 1055/1</strain>
    </source>
</reference>
<dbReference type="CDD" id="cd02440">
    <property type="entry name" value="AdoMet_MTases"/>
    <property type="match status" value="1"/>
</dbReference>
<evidence type="ECO:0000313" key="10">
    <source>
        <dbReference type="EMBL" id="CAG9285678.1"/>
    </source>
</evidence>
<gene>
    <name evidence="10" type="ORF">PTTT1_LOCUS29848</name>
</gene>
<dbReference type="PANTHER" id="PTHR10920">
    <property type="entry name" value="RIBOSOMAL RNA METHYLTRANSFERASE"/>
    <property type="match status" value="1"/>
</dbReference>
<proteinExistence type="inferred from homology"/>
<dbReference type="InterPro" id="IPR015507">
    <property type="entry name" value="rRNA-MeTfrase_E"/>
</dbReference>
<evidence type="ECO:0000256" key="8">
    <source>
        <dbReference type="PIRSR" id="PIRSR005461-1"/>
    </source>
</evidence>
<dbReference type="Proteomes" id="UP000836788">
    <property type="component" value="Chromosome 20"/>
</dbReference>
<dbReference type="FunFam" id="3.40.50.150:FF:000004">
    <property type="entry name" value="AdoMet-dependent rRNA methyltransferase SPB1"/>
    <property type="match status" value="1"/>
</dbReference>
<evidence type="ECO:0000256" key="3">
    <source>
        <dbReference type="ARBA" id="ARBA00022552"/>
    </source>
</evidence>
<feature type="active site" description="Proton acceptor" evidence="8">
    <location>
        <position position="147"/>
    </location>
</feature>
<dbReference type="InterPro" id="IPR002877">
    <property type="entry name" value="RNA_MeTrfase_FtsJ_dom"/>
</dbReference>
<evidence type="ECO:0000256" key="4">
    <source>
        <dbReference type="ARBA" id="ARBA00022603"/>
    </source>
</evidence>
<dbReference type="EMBL" id="OU594961">
    <property type="protein sequence ID" value="CAG9285678.1"/>
    <property type="molecule type" value="Genomic_DNA"/>
</dbReference>
<dbReference type="SUPFAM" id="SSF53335">
    <property type="entry name" value="S-adenosyl-L-methionine-dependent methyltransferases"/>
    <property type="match status" value="1"/>
</dbReference>
<dbReference type="InterPro" id="IPR029063">
    <property type="entry name" value="SAM-dependent_MTases_sf"/>
</dbReference>
<evidence type="ECO:0000256" key="7">
    <source>
        <dbReference type="ARBA" id="ARBA00023242"/>
    </source>
</evidence>
<dbReference type="GO" id="GO:0008650">
    <property type="term" value="F:rRNA (uridine-2'-O-)-methyltransferase activity"/>
    <property type="evidence" value="ECO:0007669"/>
    <property type="project" value="TreeGrafter"/>
</dbReference>
<dbReference type="GO" id="GO:0000466">
    <property type="term" value="P:maturation of 5.8S rRNA from tricistronic rRNA transcript (SSU-rRNA, 5.8S rRNA, LSU-rRNA)"/>
    <property type="evidence" value="ECO:0007669"/>
    <property type="project" value="TreeGrafter"/>
</dbReference>
<feature type="non-terminal residue" evidence="10">
    <location>
        <position position="1"/>
    </location>
</feature>
<name>A0A8J9T8D5_PHATR</name>
<dbReference type="GO" id="GO:0030687">
    <property type="term" value="C:preribosome, large subunit precursor"/>
    <property type="evidence" value="ECO:0007669"/>
    <property type="project" value="TreeGrafter"/>
</dbReference>
<keyword evidence="4" id="KW-0489">Methyltransferase</keyword>
<dbReference type="HAMAP" id="MF_01547">
    <property type="entry name" value="RNA_methyltr_E"/>
    <property type="match status" value="1"/>
</dbReference>
<dbReference type="Pfam" id="PF01728">
    <property type="entry name" value="FtsJ"/>
    <property type="match status" value="1"/>
</dbReference>
<accession>A0A8J9T8D5</accession>
<dbReference type="AlphaFoldDB" id="A0A8J9T8D5"/>
<feature type="domain" description="Ribosomal RNA methyltransferase FtsJ" evidence="9">
    <location>
        <begin position="11"/>
        <end position="190"/>
    </location>
</feature>
<dbReference type="PIRSF" id="PIRSF005461">
    <property type="entry name" value="23S_rRNA_mtase"/>
    <property type="match status" value="1"/>
</dbReference>
<feature type="non-terminal residue" evidence="10">
    <location>
        <position position="209"/>
    </location>
</feature>
<sequence length="209" mass="23152">YSQVAKEQGLRSRAAFKLTQINRKYPVLEKAQNAVLDLCAAPGGWTQVAARTCNKSVPIIAVDILPIRSFANAQNITTLIGDITTDKCKSDIKHALQGRPVDVVLHDGAPNIGADYGKDAYEQNEIALHALRCATQHLVKGGTFITKVYRSRDYASFQWLLQQLFQGVQAFKPKASRAQSAEIFLVCEKYKAPSKLDPRLLDPKHVFEA</sequence>
<protein>
    <recommendedName>
        <fullName evidence="9">Ribosomal RNA methyltransferase FtsJ domain-containing protein</fullName>
    </recommendedName>
</protein>
<organism evidence="10">
    <name type="scientific">Phaeodactylum tricornutum</name>
    <name type="common">Diatom</name>
    <dbReference type="NCBI Taxonomy" id="2850"/>
    <lineage>
        <taxon>Eukaryota</taxon>
        <taxon>Sar</taxon>
        <taxon>Stramenopiles</taxon>
        <taxon>Ochrophyta</taxon>
        <taxon>Bacillariophyta</taxon>
        <taxon>Bacillariophyceae</taxon>
        <taxon>Bacillariophycidae</taxon>
        <taxon>Naviculales</taxon>
        <taxon>Phaeodactylaceae</taxon>
        <taxon>Phaeodactylum</taxon>
    </lineage>
</organism>
<evidence type="ECO:0000256" key="2">
    <source>
        <dbReference type="ARBA" id="ARBA00022517"/>
    </source>
</evidence>
<keyword evidence="5" id="KW-0808">Transferase</keyword>
<dbReference type="GO" id="GO:0016435">
    <property type="term" value="F:rRNA (guanine) methyltransferase activity"/>
    <property type="evidence" value="ECO:0007669"/>
    <property type="project" value="TreeGrafter"/>
</dbReference>
<evidence type="ECO:0000256" key="6">
    <source>
        <dbReference type="ARBA" id="ARBA00022691"/>
    </source>
</evidence>
<dbReference type="InterPro" id="IPR050082">
    <property type="entry name" value="RNA_methyltr_RlmE"/>
</dbReference>
<dbReference type="GO" id="GO:0005730">
    <property type="term" value="C:nucleolus"/>
    <property type="evidence" value="ECO:0007669"/>
    <property type="project" value="UniProtKB-SubCell"/>
</dbReference>
<dbReference type="SMR" id="A0A8J9T8D5"/>
<evidence type="ECO:0000256" key="1">
    <source>
        <dbReference type="ARBA" id="ARBA00004604"/>
    </source>
</evidence>
<evidence type="ECO:0000259" key="9">
    <source>
        <dbReference type="Pfam" id="PF01728"/>
    </source>
</evidence>
<keyword evidence="7" id="KW-0539">Nucleus</keyword>
<dbReference type="Gene3D" id="3.40.50.150">
    <property type="entry name" value="Vaccinia Virus protein VP39"/>
    <property type="match status" value="1"/>
</dbReference>
<dbReference type="GO" id="GO:0000463">
    <property type="term" value="P:maturation of LSU-rRNA from tricistronic rRNA transcript (SSU-rRNA, 5.8S rRNA, LSU-rRNA)"/>
    <property type="evidence" value="ECO:0007669"/>
    <property type="project" value="TreeGrafter"/>
</dbReference>